<gene>
    <name evidence="2" type="ORF">HannXRQ_Chr11g0352131</name>
</gene>
<evidence type="ECO:0000256" key="1">
    <source>
        <dbReference type="SAM" id="Phobius"/>
    </source>
</evidence>
<sequence length="70" mass="7708">MSSPSPEANDSKMLSTEEVMMPWVGLYVAVASLICIIAMAADVRRLDITDTEKDRECKQLMGGLNAVYLK</sequence>
<keyword evidence="1" id="KW-0812">Transmembrane</keyword>
<evidence type="ECO:0000313" key="3">
    <source>
        <dbReference type="Proteomes" id="UP000215914"/>
    </source>
</evidence>
<evidence type="ECO:0000313" key="2">
    <source>
        <dbReference type="EMBL" id="OTG09365.1"/>
    </source>
</evidence>
<proteinExistence type="predicted"/>
<feature type="transmembrane region" description="Helical" evidence="1">
    <location>
        <begin position="20"/>
        <end position="41"/>
    </location>
</feature>
<reference evidence="3" key="1">
    <citation type="journal article" date="2017" name="Nature">
        <title>The sunflower genome provides insights into oil metabolism, flowering and Asterid evolution.</title>
        <authorList>
            <person name="Badouin H."/>
            <person name="Gouzy J."/>
            <person name="Grassa C.J."/>
            <person name="Murat F."/>
            <person name="Staton S.E."/>
            <person name="Cottret L."/>
            <person name="Lelandais-Briere C."/>
            <person name="Owens G.L."/>
            <person name="Carrere S."/>
            <person name="Mayjonade B."/>
            <person name="Legrand L."/>
            <person name="Gill N."/>
            <person name="Kane N.C."/>
            <person name="Bowers J.E."/>
            <person name="Hubner S."/>
            <person name="Bellec A."/>
            <person name="Berard A."/>
            <person name="Berges H."/>
            <person name="Blanchet N."/>
            <person name="Boniface M.C."/>
            <person name="Brunel D."/>
            <person name="Catrice O."/>
            <person name="Chaidir N."/>
            <person name="Claudel C."/>
            <person name="Donnadieu C."/>
            <person name="Faraut T."/>
            <person name="Fievet G."/>
            <person name="Helmstetter N."/>
            <person name="King M."/>
            <person name="Knapp S.J."/>
            <person name="Lai Z."/>
            <person name="Le Paslier M.C."/>
            <person name="Lippi Y."/>
            <person name="Lorenzon L."/>
            <person name="Mandel J.R."/>
            <person name="Marage G."/>
            <person name="Marchand G."/>
            <person name="Marquand E."/>
            <person name="Bret-Mestries E."/>
            <person name="Morien E."/>
            <person name="Nambeesan S."/>
            <person name="Nguyen T."/>
            <person name="Pegot-Espagnet P."/>
            <person name="Pouilly N."/>
            <person name="Raftis F."/>
            <person name="Sallet E."/>
            <person name="Schiex T."/>
            <person name="Thomas J."/>
            <person name="Vandecasteele C."/>
            <person name="Vares D."/>
            <person name="Vear F."/>
            <person name="Vautrin S."/>
            <person name="Crespi M."/>
            <person name="Mangin B."/>
            <person name="Burke J.M."/>
            <person name="Salse J."/>
            <person name="Munos S."/>
            <person name="Vincourt P."/>
            <person name="Rieseberg L.H."/>
            <person name="Langlade N.B."/>
        </authorList>
    </citation>
    <scope>NUCLEOTIDE SEQUENCE [LARGE SCALE GENOMIC DNA]</scope>
    <source>
        <strain evidence="3">cv. SF193</strain>
    </source>
</reference>
<keyword evidence="1" id="KW-1133">Transmembrane helix</keyword>
<dbReference type="AlphaFoldDB" id="A0A251TDZ1"/>
<dbReference type="EMBL" id="CM007900">
    <property type="protein sequence ID" value="OTG09365.1"/>
    <property type="molecule type" value="Genomic_DNA"/>
</dbReference>
<keyword evidence="3" id="KW-1185">Reference proteome</keyword>
<dbReference type="PANTHER" id="PTHR35307:SF9">
    <property type="entry name" value="TRANSMEMBRANE PROTEIN"/>
    <property type="match status" value="1"/>
</dbReference>
<dbReference type="PANTHER" id="PTHR35307">
    <property type="entry name" value="PROTEIN, PUTATIVE-RELATED"/>
    <property type="match status" value="1"/>
</dbReference>
<accession>A0A251TDZ1</accession>
<protein>
    <submittedName>
        <fullName evidence="2">Uncharacterized protein</fullName>
    </submittedName>
</protein>
<dbReference type="Proteomes" id="UP000215914">
    <property type="component" value="Chromosome 11"/>
</dbReference>
<organism evidence="2 3">
    <name type="scientific">Helianthus annuus</name>
    <name type="common">Common sunflower</name>
    <dbReference type="NCBI Taxonomy" id="4232"/>
    <lineage>
        <taxon>Eukaryota</taxon>
        <taxon>Viridiplantae</taxon>
        <taxon>Streptophyta</taxon>
        <taxon>Embryophyta</taxon>
        <taxon>Tracheophyta</taxon>
        <taxon>Spermatophyta</taxon>
        <taxon>Magnoliopsida</taxon>
        <taxon>eudicotyledons</taxon>
        <taxon>Gunneridae</taxon>
        <taxon>Pentapetalae</taxon>
        <taxon>asterids</taxon>
        <taxon>campanulids</taxon>
        <taxon>Asterales</taxon>
        <taxon>Asteraceae</taxon>
        <taxon>Asteroideae</taxon>
        <taxon>Heliantheae alliance</taxon>
        <taxon>Heliantheae</taxon>
        <taxon>Helianthus</taxon>
    </lineage>
</organism>
<keyword evidence="1" id="KW-0472">Membrane</keyword>
<name>A0A251TDZ1_HELAN</name>
<dbReference type="InParanoid" id="A0A251TDZ1"/>